<evidence type="ECO:0000256" key="1">
    <source>
        <dbReference type="ARBA" id="ARBA00023098"/>
    </source>
</evidence>
<keyword evidence="1" id="KW-0443">Lipid metabolism</keyword>
<dbReference type="EMBL" id="JF805358">
    <property type="protein sequence ID" value="AEI30741.1"/>
    <property type="molecule type" value="Genomic_DNA"/>
</dbReference>
<accession>F8UI84</accession>
<dbReference type="SUPFAM" id="SSF52151">
    <property type="entry name" value="FabD/lysophospholipase-like"/>
    <property type="match status" value="1"/>
</dbReference>
<sequence length="86" mass="9415">MLGGCAAFDYRRGDAPQALARVPLVDPRPRIALVLGAGGPRGYAHIGVLRVLEEAGVEPDLVVGRQRRRADRRLLGQAGWTCRRDR</sequence>
<feature type="domain" description="PNPLA" evidence="2">
    <location>
        <begin position="33"/>
        <end position="64"/>
    </location>
</feature>
<dbReference type="AlphaFoldDB" id="F8UI84"/>
<evidence type="ECO:0000259" key="2">
    <source>
        <dbReference type="Pfam" id="PF01734"/>
    </source>
</evidence>
<dbReference type="GO" id="GO:0006629">
    <property type="term" value="P:lipid metabolic process"/>
    <property type="evidence" value="ECO:0007669"/>
    <property type="project" value="UniProtKB-KW"/>
</dbReference>
<proteinExistence type="predicted"/>
<protein>
    <submittedName>
        <fullName evidence="3">Phospholipase patatin family</fullName>
    </submittedName>
</protein>
<gene>
    <name evidence="3" type="ORF">LDC_03419</name>
</gene>
<dbReference type="Gene3D" id="3.40.1090.10">
    <property type="entry name" value="Cytosolic phospholipase A2 catalytic domain"/>
    <property type="match status" value="1"/>
</dbReference>
<evidence type="ECO:0000313" key="3">
    <source>
        <dbReference type="EMBL" id="AEI30741.1"/>
    </source>
</evidence>
<dbReference type="InterPro" id="IPR002641">
    <property type="entry name" value="PNPLA_dom"/>
</dbReference>
<organism evidence="3">
    <name type="scientific">uncultured microorganism</name>
    <dbReference type="NCBI Taxonomy" id="358574"/>
    <lineage>
        <taxon>unclassified sequences</taxon>
        <taxon>environmental samples</taxon>
    </lineage>
</organism>
<dbReference type="Pfam" id="PF01734">
    <property type="entry name" value="Patatin"/>
    <property type="match status" value="1"/>
</dbReference>
<name>F8UI84_9ZZZZ</name>
<dbReference type="InterPro" id="IPR016035">
    <property type="entry name" value="Acyl_Trfase/lysoPLipase"/>
</dbReference>
<reference evidence="3" key="1">
    <citation type="submission" date="2011-04" db="EMBL/GenBank/DDBJ databases">
        <title>Taxonomic and functional metagenomic profiling of the microbial community in the anoxic sediment of a brackish shallow lake (Laguna de Carrizo Central Spain).</title>
        <authorList>
            <consortium name="CONSOLIDER consortium CSD2007-00005"/>
            <person name="Guazzaroni M.-E."/>
            <person name="Richter M."/>
            <person name="Garcia-Salamanca A."/>
            <person name="Yarza P."/>
            <person name="Ferrer M."/>
        </authorList>
    </citation>
    <scope>NUCLEOTIDE SEQUENCE</scope>
</reference>